<dbReference type="EMBL" id="CP032157">
    <property type="protein sequence ID" value="AXY75696.1"/>
    <property type="molecule type" value="Genomic_DNA"/>
</dbReference>
<evidence type="ECO:0000313" key="2">
    <source>
        <dbReference type="Proteomes" id="UP000263900"/>
    </source>
</evidence>
<dbReference type="AlphaFoldDB" id="A0A3B7MRU7"/>
<dbReference type="OrthoDB" id="671629at2"/>
<sequence length="126" mass="13832">MKQTIIALVGLAIIAFQCGVNKKQPSKDCVQGTVVRISCASYVVQALNKDTVGEDGWKNMMDTTKVYDNVFDVSNKCKLPADIKAGDTIYFTIHPTQASDCVSCMMFDAPPTVKYDLQDVSKQPCQ</sequence>
<proteinExistence type="predicted"/>
<evidence type="ECO:0000313" key="1">
    <source>
        <dbReference type="EMBL" id="AXY75696.1"/>
    </source>
</evidence>
<reference evidence="1 2" key="1">
    <citation type="submission" date="2018-09" db="EMBL/GenBank/DDBJ databases">
        <title>Genome sequencing of strain 6GH32-13.</title>
        <authorList>
            <person name="Weon H.-Y."/>
            <person name="Heo J."/>
            <person name="Kwon S.-W."/>
        </authorList>
    </citation>
    <scope>NUCLEOTIDE SEQUENCE [LARGE SCALE GENOMIC DNA]</scope>
    <source>
        <strain evidence="1 2">5GH32-13</strain>
    </source>
</reference>
<gene>
    <name evidence="1" type="ORF">D3H65_17675</name>
</gene>
<name>A0A3B7MRU7_9BACT</name>
<organism evidence="1 2">
    <name type="scientific">Paraflavitalea soli</name>
    <dbReference type="NCBI Taxonomy" id="2315862"/>
    <lineage>
        <taxon>Bacteria</taxon>
        <taxon>Pseudomonadati</taxon>
        <taxon>Bacteroidota</taxon>
        <taxon>Chitinophagia</taxon>
        <taxon>Chitinophagales</taxon>
        <taxon>Chitinophagaceae</taxon>
        <taxon>Paraflavitalea</taxon>
    </lineage>
</organism>
<protein>
    <submittedName>
        <fullName evidence="1">Uncharacterized protein</fullName>
    </submittedName>
</protein>
<dbReference type="KEGG" id="pseg:D3H65_17675"/>
<keyword evidence="2" id="KW-1185">Reference proteome</keyword>
<dbReference type="RefSeq" id="WP_119051577.1">
    <property type="nucleotide sequence ID" value="NZ_CP032157.1"/>
</dbReference>
<accession>A0A3B7MRU7</accession>
<dbReference type="Proteomes" id="UP000263900">
    <property type="component" value="Chromosome"/>
</dbReference>